<reference evidence="2" key="1">
    <citation type="journal article" date="2019" name="Int. J. Syst. Evol. Microbiol.">
        <title>The Global Catalogue of Microorganisms (GCM) 10K type strain sequencing project: providing services to taxonomists for standard genome sequencing and annotation.</title>
        <authorList>
            <consortium name="The Broad Institute Genomics Platform"/>
            <consortium name="The Broad Institute Genome Sequencing Center for Infectious Disease"/>
            <person name="Wu L."/>
            <person name="Ma J."/>
        </authorList>
    </citation>
    <scope>NUCLEOTIDE SEQUENCE [LARGE SCALE GENOMIC DNA]</scope>
    <source>
        <strain evidence="2">CGMCC 4.7106</strain>
    </source>
</reference>
<gene>
    <name evidence="1" type="ORF">ACFSSA_00855</name>
</gene>
<comment type="caution">
    <text evidence="1">The sequence shown here is derived from an EMBL/GenBank/DDBJ whole genome shotgun (WGS) entry which is preliminary data.</text>
</comment>
<proteinExistence type="predicted"/>
<accession>A0ABW5D5C5</accession>
<keyword evidence="2" id="KW-1185">Reference proteome</keyword>
<evidence type="ECO:0000313" key="2">
    <source>
        <dbReference type="Proteomes" id="UP001597375"/>
    </source>
</evidence>
<organism evidence="1 2">
    <name type="scientific">Luteolibacter algae</name>
    <dbReference type="NCBI Taxonomy" id="454151"/>
    <lineage>
        <taxon>Bacteria</taxon>
        <taxon>Pseudomonadati</taxon>
        <taxon>Verrucomicrobiota</taxon>
        <taxon>Verrucomicrobiia</taxon>
        <taxon>Verrucomicrobiales</taxon>
        <taxon>Verrucomicrobiaceae</taxon>
        <taxon>Luteolibacter</taxon>
    </lineage>
</organism>
<dbReference type="EMBL" id="JBHUIT010000001">
    <property type="protein sequence ID" value="MFD2255211.1"/>
    <property type="molecule type" value="Genomic_DNA"/>
</dbReference>
<evidence type="ECO:0000313" key="1">
    <source>
        <dbReference type="EMBL" id="MFD2255211.1"/>
    </source>
</evidence>
<protein>
    <submittedName>
        <fullName evidence="1">Uncharacterized protein</fullName>
    </submittedName>
</protein>
<name>A0ABW5D5C5_9BACT</name>
<dbReference type="Proteomes" id="UP001597375">
    <property type="component" value="Unassembled WGS sequence"/>
</dbReference>
<sequence>MNSFRIPQMGRKIISMEVEPDSVPVVASPVIEEPRQEKSRILGRLLAIIGDHSISAERVGIKLSPEELRLVFEALRNHAISGTEPDFPNLSEIQRYVLGSLFSELVEEPSNILYATQISPDTIRYDAMEANFWIECLDLLEKTLCQ</sequence>
<dbReference type="RefSeq" id="WP_386817873.1">
    <property type="nucleotide sequence ID" value="NZ_JBHUIT010000001.1"/>
</dbReference>